<dbReference type="AlphaFoldDB" id="A0A9P7J398"/>
<protein>
    <recommendedName>
        <fullName evidence="2">DUF6532 domain-containing protein</fullName>
    </recommendedName>
</protein>
<feature type="compositionally biased region" description="Acidic residues" evidence="1">
    <location>
        <begin position="158"/>
        <end position="167"/>
    </location>
</feature>
<dbReference type="Proteomes" id="UP000719766">
    <property type="component" value="Unassembled WGS sequence"/>
</dbReference>
<organism evidence="3 4">
    <name type="scientific">Suillus plorans</name>
    <dbReference type="NCBI Taxonomy" id="116603"/>
    <lineage>
        <taxon>Eukaryota</taxon>
        <taxon>Fungi</taxon>
        <taxon>Dikarya</taxon>
        <taxon>Basidiomycota</taxon>
        <taxon>Agaricomycotina</taxon>
        <taxon>Agaricomycetes</taxon>
        <taxon>Agaricomycetidae</taxon>
        <taxon>Boletales</taxon>
        <taxon>Suillineae</taxon>
        <taxon>Suillaceae</taxon>
        <taxon>Suillus</taxon>
    </lineage>
</organism>
<dbReference type="GeneID" id="64593465"/>
<evidence type="ECO:0000313" key="4">
    <source>
        <dbReference type="Proteomes" id="UP000719766"/>
    </source>
</evidence>
<dbReference type="OrthoDB" id="2790754at2759"/>
<feature type="region of interest" description="Disordered" evidence="1">
    <location>
        <begin position="1"/>
        <end position="102"/>
    </location>
</feature>
<feature type="domain" description="DUF6532" evidence="2">
    <location>
        <begin position="205"/>
        <end position="416"/>
    </location>
</feature>
<feature type="compositionally biased region" description="Basic residues" evidence="1">
    <location>
        <begin position="1"/>
        <end position="17"/>
    </location>
</feature>
<reference evidence="3" key="1">
    <citation type="journal article" date="2020" name="New Phytol.">
        <title>Comparative genomics reveals dynamic genome evolution in host specialist ectomycorrhizal fungi.</title>
        <authorList>
            <person name="Lofgren L.A."/>
            <person name="Nguyen N.H."/>
            <person name="Vilgalys R."/>
            <person name="Ruytinx J."/>
            <person name="Liao H.L."/>
            <person name="Branco S."/>
            <person name="Kuo A."/>
            <person name="LaButti K."/>
            <person name="Lipzen A."/>
            <person name="Andreopoulos W."/>
            <person name="Pangilinan J."/>
            <person name="Riley R."/>
            <person name="Hundley H."/>
            <person name="Na H."/>
            <person name="Barry K."/>
            <person name="Grigoriev I.V."/>
            <person name="Stajich J.E."/>
            <person name="Kennedy P.G."/>
        </authorList>
    </citation>
    <scope>NUCLEOTIDE SEQUENCE</scope>
    <source>
        <strain evidence="3">S12</strain>
    </source>
</reference>
<name>A0A9P7J398_9AGAM</name>
<evidence type="ECO:0000259" key="2">
    <source>
        <dbReference type="Pfam" id="PF20149"/>
    </source>
</evidence>
<dbReference type="RefSeq" id="XP_041164497.1">
    <property type="nucleotide sequence ID" value="XM_041299701.1"/>
</dbReference>
<gene>
    <name evidence="3" type="ORF">HD556DRAFT_1304770</name>
</gene>
<keyword evidence="4" id="KW-1185">Reference proteome</keyword>
<proteinExistence type="predicted"/>
<dbReference type="InterPro" id="IPR045341">
    <property type="entry name" value="DUF6532"/>
</dbReference>
<dbReference type="EMBL" id="JABBWE010000008">
    <property type="protein sequence ID" value="KAG1800755.1"/>
    <property type="molecule type" value="Genomic_DNA"/>
</dbReference>
<feature type="compositionally biased region" description="Basic and acidic residues" evidence="1">
    <location>
        <begin position="50"/>
        <end position="66"/>
    </location>
</feature>
<feature type="compositionally biased region" description="Polar residues" evidence="1">
    <location>
        <begin position="171"/>
        <end position="180"/>
    </location>
</feature>
<evidence type="ECO:0000256" key="1">
    <source>
        <dbReference type="SAM" id="MobiDB-lite"/>
    </source>
</evidence>
<dbReference type="Pfam" id="PF20149">
    <property type="entry name" value="DUF6532"/>
    <property type="match status" value="1"/>
</dbReference>
<feature type="region of interest" description="Disordered" evidence="1">
    <location>
        <begin position="129"/>
        <end position="180"/>
    </location>
</feature>
<evidence type="ECO:0000313" key="3">
    <source>
        <dbReference type="EMBL" id="KAG1800755.1"/>
    </source>
</evidence>
<comment type="caution">
    <text evidence="3">The sequence shown here is derived from an EMBL/GenBank/DDBJ whole genome shotgun (WGS) entry which is preliminary data.</text>
</comment>
<sequence length="474" mass="53334">MAPRKAKAKKAPAKKALAKPTSTSSTFTASQAKELEKLLKAKNAAESAQEQEKKKEEEMESEKEPDISEDDNVSPPPSEPRNHSHTRTSPPSLIGGPSKKPHLQTLSRQKVNTISDLLAHNGFSLEEEGGVVPSRDEQEEQDTEVNVSLKKRKNTVLEDQEVEVGDDGDSRNTPTSGRTSNWKAKVNLSEFSTPHVRHIAQLGNRDMRHHGVLVEGFPSTIYKEDKSWEVLTLATSAHKNLQIRLKEVEDDLDIKDMLVNYMNRHGQGLRSMRAKLMIKARQRAPTWYGLTNLEPGEEIASACQWLLQENRFLYGGVDIKERTYDRTKPWLNLGLVYLIGDQFWTIKGDAMKMGRDNNRYIDFPDPLLALSASAIQCSLKGFSINGKLKGSGSVVAFTDENFHSEWMTYITLLGDFKIKTPSFYKLMKIDMLEVLVKMSSEAANIMKYSTSVMSVDMDALKEAAKQRLAEKEVY</sequence>
<feature type="compositionally biased region" description="Low complexity" evidence="1">
    <location>
        <begin position="18"/>
        <end position="32"/>
    </location>
</feature>
<accession>A0A9P7J398</accession>